<organism evidence="1 2">
    <name type="scientific">Achlya hypogyna</name>
    <name type="common">Oomycete</name>
    <name type="synonym">Protoachlya hypogyna</name>
    <dbReference type="NCBI Taxonomy" id="1202772"/>
    <lineage>
        <taxon>Eukaryota</taxon>
        <taxon>Sar</taxon>
        <taxon>Stramenopiles</taxon>
        <taxon>Oomycota</taxon>
        <taxon>Saprolegniomycetes</taxon>
        <taxon>Saprolegniales</taxon>
        <taxon>Achlyaceae</taxon>
        <taxon>Achlya</taxon>
    </lineage>
</organism>
<gene>
    <name evidence="1" type="ORF">ACHHYP_08277</name>
</gene>
<dbReference type="InterPro" id="IPR029063">
    <property type="entry name" value="SAM-dependent_MTases_sf"/>
</dbReference>
<dbReference type="OrthoDB" id="192907at2759"/>
<dbReference type="Gene3D" id="3.40.50.150">
    <property type="entry name" value="Vaccinia Virus protein VP39"/>
    <property type="match status" value="1"/>
</dbReference>
<proteinExistence type="predicted"/>
<evidence type="ECO:0008006" key="3">
    <source>
        <dbReference type="Google" id="ProtNLM"/>
    </source>
</evidence>
<dbReference type="EMBL" id="JNBR01000081">
    <property type="protein sequence ID" value="OQR98706.1"/>
    <property type="molecule type" value="Genomic_DNA"/>
</dbReference>
<name>A0A1V9ZL61_ACHHY</name>
<protein>
    <recommendedName>
        <fullName evidence="3">Methyltransferase domain-containing protein</fullName>
    </recommendedName>
</protein>
<comment type="caution">
    <text evidence="1">The sequence shown here is derived from an EMBL/GenBank/DDBJ whole genome shotgun (WGS) entry which is preliminary data.</text>
</comment>
<dbReference type="SUPFAM" id="SSF53335">
    <property type="entry name" value="S-adenosyl-L-methionine-dependent methyltransferases"/>
    <property type="match status" value="1"/>
</dbReference>
<evidence type="ECO:0000313" key="2">
    <source>
        <dbReference type="Proteomes" id="UP000243579"/>
    </source>
</evidence>
<dbReference type="Proteomes" id="UP000243579">
    <property type="component" value="Unassembled WGS sequence"/>
</dbReference>
<evidence type="ECO:0000313" key="1">
    <source>
        <dbReference type="EMBL" id="OQR98706.1"/>
    </source>
</evidence>
<dbReference type="STRING" id="1202772.A0A1V9ZL61"/>
<accession>A0A1V9ZL61</accession>
<reference evidence="1 2" key="1">
    <citation type="journal article" date="2014" name="Genome Biol. Evol.">
        <title>The secreted proteins of Achlya hypogyna and Thraustotheca clavata identify the ancestral oomycete secretome and reveal gene acquisitions by horizontal gene transfer.</title>
        <authorList>
            <person name="Misner I."/>
            <person name="Blouin N."/>
            <person name="Leonard G."/>
            <person name="Richards T.A."/>
            <person name="Lane C.E."/>
        </authorList>
    </citation>
    <scope>NUCLEOTIDE SEQUENCE [LARGE SCALE GENOMIC DNA]</scope>
    <source>
        <strain evidence="1 2">ATCC 48635</strain>
    </source>
</reference>
<dbReference type="AlphaFoldDB" id="A0A1V9ZL61"/>
<sequence length="247" mass="26784">MAATAAKLDALVGQYPMHLYPRLRPFVGNDFAIGEDVYVTISPGKSKKVAGRLFGRARVLDTAPVAFPDRIKIEYSGGSTYHAQPSRLIPQFFRPTPDRPTGVLVTAETSHYRRLARTQVYAHDIVIEIGCDLGATVEILSETVGVENAIGIDKSTDSIAVAKATYPKCQFIELDIFHSSADLLALAQNCTKILIDINGNRLLGAVVDALNLVLSGCPKLDLVIVKSVELHKELTKRRVDIDAVGSA</sequence>
<keyword evidence="2" id="KW-1185">Reference proteome</keyword>